<sequence>MEKDFYLQYATVEDKHWWFVARRRILDRVIREISLPIDAKILEAGCGTGGNLRMLARHGEVAAMELDEIACEFANQRQVTTVRLGSLPDKIPFAGEYDLIVAFDVIEHLDDDLAALSALRSHLKPGGWIILTVPAYQFLWSSHDDINHHKRRYRLRGLQKVVRKADFSLCYGSYFNTFLFPLVAGVRLLQNLFKLGNKSQENQIQNNKPQTSGDLTVPSPLINKLLTFLFASERHFFMGKLSLPFGVSALVVAQKAVVSRQKAEGRSQ</sequence>
<evidence type="ECO:0000313" key="2">
    <source>
        <dbReference type="Proteomes" id="UP000218238"/>
    </source>
</evidence>
<dbReference type="GO" id="GO:0008168">
    <property type="term" value="F:methyltransferase activity"/>
    <property type="evidence" value="ECO:0007669"/>
    <property type="project" value="UniProtKB-KW"/>
</dbReference>
<dbReference type="CDD" id="cd02440">
    <property type="entry name" value="AdoMet_MTases"/>
    <property type="match status" value="1"/>
</dbReference>
<dbReference type="RefSeq" id="WP_095723708.1">
    <property type="nucleotide sequence ID" value="NZ_NTFS01000303.1"/>
</dbReference>
<dbReference type="GO" id="GO:0032259">
    <property type="term" value="P:methylation"/>
    <property type="evidence" value="ECO:0007669"/>
    <property type="project" value="UniProtKB-KW"/>
</dbReference>
<keyword evidence="2" id="KW-1185">Reference proteome</keyword>
<proteinExistence type="predicted"/>
<dbReference type="AlphaFoldDB" id="A0A2A2TE14"/>
<comment type="caution">
    <text evidence="1">The sequence shown here is derived from an EMBL/GenBank/DDBJ whole genome shotgun (WGS) entry which is preliminary data.</text>
</comment>
<dbReference type="Gene3D" id="3.40.50.150">
    <property type="entry name" value="Vaccinia Virus protein VP39"/>
    <property type="match status" value="1"/>
</dbReference>
<dbReference type="InterPro" id="IPR029063">
    <property type="entry name" value="SAM-dependent_MTases_sf"/>
</dbReference>
<organism evidence="1 2">
    <name type="scientific">Brunnivagina elsteri CCALA 953</name>
    <dbReference type="NCBI Taxonomy" id="987040"/>
    <lineage>
        <taxon>Bacteria</taxon>
        <taxon>Bacillati</taxon>
        <taxon>Cyanobacteriota</taxon>
        <taxon>Cyanophyceae</taxon>
        <taxon>Nostocales</taxon>
        <taxon>Calotrichaceae</taxon>
        <taxon>Brunnivagina</taxon>
    </lineage>
</organism>
<keyword evidence="1" id="KW-0489">Methyltransferase</keyword>
<dbReference type="PANTHER" id="PTHR43861:SF6">
    <property type="entry name" value="METHYLTRANSFERASE TYPE 11"/>
    <property type="match status" value="1"/>
</dbReference>
<dbReference type="Proteomes" id="UP000218238">
    <property type="component" value="Unassembled WGS sequence"/>
</dbReference>
<evidence type="ECO:0000313" key="1">
    <source>
        <dbReference type="EMBL" id="PAX51963.1"/>
    </source>
</evidence>
<dbReference type="Pfam" id="PF13489">
    <property type="entry name" value="Methyltransf_23"/>
    <property type="match status" value="1"/>
</dbReference>
<gene>
    <name evidence="1" type="ORF">CK510_21910</name>
</gene>
<name>A0A2A2TE14_9CYAN</name>
<dbReference type="OrthoDB" id="9810247at2"/>
<keyword evidence="1" id="KW-0808">Transferase</keyword>
<reference evidence="1 2" key="1">
    <citation type="submission" date="2017-08" db="EMBL/GenBank/DDBJ databases">
        <title>Draft genome sequence of filamentous cyanobacterium Calothrix elsteri CCALA 953.</title>
        <authorList>
            <person name="Gagunashvili A.N."/>
            <person name="Elster J."/>
            <person name="Andresson O.S."/>
        </authorList>
    </citation>
    <scope>NUCLEOTIDE SEQUENCE [LARGE SCALE GENOMIC DNA]</scope>
    <source>
        <strain evidence="1 2">CCALA 953</strain>
    </source>
</reference>
<protein>
    <submittedName>
        <fullName evidence="1">SAM-dependent methyltransferase</fullName>
    </submittedName>
</protein>
<dbReference type="SUPFAM" id="SSF53335">
    <property type="entry name" value="S-adenosyl-L-methionine-dependent methyltransferases"/>
    <property type="match status" value="1"/>
</dbReference>
<dbReference type="EMBL" id="NTFS01000303">
    <property type="protein sequence ID" value="PAX51963.1"/>
    <property type="molecule type" value="Genomic_DNA"/>
</dbReference>
<accession>A0A2A2TE14</accession>
<dbReference type="PANTHER" id="PTHR43861">
    <property type="entry name" value="TRANS-ACONITATE 2-METHYLTRANSFERASE-RELATED"/>
    <property type="match status" value="1"/>
</dbReference>